<dbReference type="Proteomes" id="UP000568839">
    <property type="component" value="Unassembled WGS sequence"/>
</dbReference>
<feature type="transmembrane region" description="Helical" evidence="9">
    <location>
        <begin position="423"/>
        <end position="443"/>
    </location>
</feature>
<dbReference type="PROSITE" id="PS00456">
    <property type="entry name" value="NA_SOLUT_SYMP_1"/>
    <property type="match status" value="1"/>
</dbReference>
<evidence type="ECO:0000256" key="6">
    <source>
        <dbReference type="ARBA" id="ARBA00022989"/>
    </source>
</evidence>
<dbReference type="NCBIfam" id="TIGR02119">
    <property type="entry name" value="panF"/>
    <property type="match status" value="1"/>
</dbReference>
<evidence type="ECO:0000256" key="9">
    <source>
        <dbReference type="SAM" id="Phobius"/>
    </source>
</evidence>
<dbReference type="InterPro" id="IPR011849">
    <property type="entry name" value="Na/pantothenate_symporter"/>
</dbReference>
<feature type="transmembrane region" description="Helical" evidence="9">
    <location>
        <begin position="235"/>
        <end position="254"/>
    </location>
</feature>
<dbReference type="GO" id="GO:0015233">
    <property type="term" value="F:pantothenate transmembrane transporter activity"/>
    <property type="evidence" value="ECO:0007669"/>
    <property type="project" value="InterPro"/>
</dbReference>
<feature type="transmembrane region" description="Helical" evidence="9">
    <location>
        <begin position="319"/>
        <end position="349"/>
    </location>
</feature>
<evidence type="ECO:0000256" key="8">
    <source>
        <dbReference type="RuleBase" id="RU362091"/>
    </source>
</evidence>
<dbReference type="PANTHER" id="PTHR48086">
    <property type="entry name" value="SODIUM/PROLINE SYMPORTER-RELATED"/>
    <property type="match status" value="1"/>
</dbReference>
<dbReference type="PANTHER" id="PTHR48086:SF4">
    <property type="entry name" value="SODIUM_PANTOTHENATE SYMPORTER"/>
    <property type="match status" value="1"/>
</dbReference>
<feature type="transmembrane region" description="Helical" evidence="9">
    <location>
        <begin position="76"/>
        <end position="95"/>
    </location>
</feature>
<dbReference type="AlphaFoldDB" id="A0A841PZL8"/>
<evidence type="ECO:0000256" key="3">
    <source>
        <dbReference type="ARBA" id="ARBA00022448"/>
    </source>
</evidence>
<feature type="transmembrane region" description="Helical" evidence="9">
    <location>
        <begin position="157"/>
        <end position="179"/>
    </location>
</feature>
<dbReference type="GO" id="GO:0036376">
    <property type="term" value="P:sodium ion export across plasma membrane"/>
    <property type="evidence" value="ECO:0007669"/>
    <property type="project" value="InterPro"/>
</dbReference>
<evidence type="ECO:0000256" key="1">
    <source>
        <dbReference type="ARBA" id="ARBA00004141"/>
    </source>
</evidence>
<comment type="subcellular location">
    <subcellularLocation>
        <location evidence="1">Membrane</location>
        <topology evidence="1">Multi-pass membrane protein</topology>
    </subcellularLocation>
</comment>
<comment type="caution">
    <text evidence="10">The sequence shown here is derived from an EMBL/GenBank/DDBJ whole genome shotgun (WGS) entry which is preliminary data.</text>
</comment>
<feature type="transmembrane region" description="Helical" evidence="9">
    <location>
        <begin position="455"/>
        <end position="475"/>
    </location>
</feature>
<feature type="transmembrane region" description="Helical" evidence="9">
    <location>
        <begin position="369"/>
        <end position="387"/>
    </location>
</feature>
<feature type="transmembrane region" description="Helical" evidence="9">
    <location>
        <begin position="191"/>
        <end position="215"/>
    </location>
</feature>
<keyword evidence="4" id="KW-1003">Cell membrane</keyword>
<evidence type="ECO:0000313" key="10">
    <source>
        <dbReference type="EMBL" id="MBB6450453.1"/>
    </source>
</evidence>
<dbReference type="NCBIfam" id="TIGR00813">
    <property type="entry name" value="sss"/>
    <property type="match status" value="1"/>
</dbReference>
<dbReference type="Pfam" id="PF00474">
    <property type="entry name" value="SSF"/>
    <property type="match status" value="1"/>
</dbReference>
<feature type="transmembrane region" description="Helical" evidence="9">
    <location>
        <begin position="6"/>
        <end position="23"/>
    </location>
</feature>
<evidence type="ECO:0000256" key="4">
    <source>
        <dbReference type="ARBA" id="ARBA00022475"/>
    </source>
</evidence>
<evidence type="ECO:0000313" key="11">
    <source>
        <dbReference type="Proteomes" id="UP000568839"/>
    </source>
</evidence>
<keyword evidence="7 9" id="KW-0472">Membrane</keyword>
<sequence>MNWEVIIPLLIFIIAVFGIGYWASRHLRHKSNFMQEYFLGSRELGGLILAMTMIATYGSASSFIGGPGAAYHEGLGWVLLSMSQIATGYFVLMILGKKFAIMSRKYNAVTLVDFLKNRYNSTIVVILSAVSIIIFLFSAMAAQWVGGARLIGALTGLSYTSALFIFAVAVLIYVIIGGFRAIAVTDSMQGIIMFIGTFILLIATIIAGGGMGNIMSDLAAENELLISPFGVDGNLTSLYVSSFWILVGVGVVGLPQVAVRAMSYKDSRSMHRALIIGTFVVAFMMFGMHLAGVLARPILPELEVADNVMPTLAMTVLPAWLAGIVLAAPLAAIMSTVDALLLMVSSAVVKDIYYNYINPQATNQKVRNVSIGVTAILGVLVVLFALSPPEFLITLNLFAFGGLEAAFVWPLVLGLYWSKGNRYGALASIIIGVGSYIVIYVFFGEPLEQLGPFGMHSVVLPIVLSLMGYVFASLLTKEN</sequence>
<dbReference type="GO" id="GO:0015081">
    <property type="term" value="F:sodium ion transmembrane transporter activity"/>
    <property type="evidence" value="ECO:0007669"/>
    <property type="project" value="InterPro"/>
</dbReference>
<gene>
    <name evidence="10" type="ORF">HNR44_002436</name>
</gene>
<keyword evidence="5 9" id="KW-0812">Transmembrane</keyword>
<dbReference type="InterPro" id="IPR038377">
    <property type="entry name" value="Na/Glc_symporter_sf"/>
</dbReference>
<keyword evidence="6 9" id="KW-1133">Transmembrane helix</keyword>
<dbReference type="CDD" id="cd10327">
    <property type="entry name" value="SLC5sbd_PanF"/>
    <property type="match status" value="1"/>
</dbReference>
<evidence type="ECO:0000256" key="5">
    <source>
        <dbReference type="ARBA" id="ARBA00022692"/>
    </source>
</evidence>
<dbReference type="InterPro" id="IPR001734">
    <property type="entry name" value="Na/solute_symporter"/>
</dbReference>
<feature type="transmembrane region" description="Helical" evidence="9">
    <location>
        <begin position="393"/>
        <end position="416"/>
    </location>
</feature>
<organism evidence="10 11">
    <name type="scientific">Geomicrobium halophilum</name>
    <dbReference type="NCBI Taxonomy" id="549000"/>
    <lineage>
        <taxon>Bacteria</taxon>
        <taxon>Bacillati</taxon>
        <taxon>Bacillota</taxon>
        <taxon>Bacilli</taxon>
        <taxon>Bacillales</taxon>
        <taxon>Geomicrobium</taxon>
    </lineage>
</organism>
<dbReference type="PROSITE" id="PS50283">
    <property type="entry name" value="NA_SOLUT_SYMP_3"/>
    <property type="match status" value="1"/>
</dbReference>
<feature type="transmembrane region" description="Helical" evidence="9">
    <location>
        <begin position="123"/>
        <end position="145"/>
    </location>
</feature>
<proteinExistence type="inferred from homology"/>
<dbReference type="PROSITE" id="PS00457">
    <property type="entry name" value="NA_SOLUT_SYMP_2"/>
    <property type="match status" value="1"/>
</dbReference>
<dbReference type="EMBL" id="JACHHJ010000003">
    <property type="protein sequence ID" value="MBB6450453.1"/>
    <property type="molecule type" value="Genomic_DNA"/>
</dbReference>
<reference evidence="10 11" key="1">
    <citation type="submission" date="2020-08" db="EMBL/GenBank/DDBJ databases">
        <title>Genomic Encyclopedia of Type Strains, Phase IV (KMG-IV): sequencing the most valuable type-strain genomes for metagenomic binning, comparative biology and taxonomic classification.</title>
        <authorList>
            <person name="Goeker M."/>
        </authorList>
    </citation>
    <scope>NUCLEOTIDE SEQUENCE [LARGE SCALE GENOMIC DNA]</scope>
    <source>
        <strain evidence="10 11">DSM 21769</strain>
    </source>
</reference>
<evidence type="ECO:0000256" key="7">
    <source>
        <dbReference type="ARBA" id="ARBA00023136"/>
    </source>
</evidence>
<evidence type="ECO:0000256" key="2">
    <source>
        <dbReference type="ARBA" id="ARBA00006434"/>
    </source>
</evidence>
<dbReference type="Gene3D" id="1.20.1730.10">
    <property type="entry name" value="Sodium/glucose cotransporter"/>
    <property type="match status" value="1"/>
</dbReference>
<dbReference type="GO" id="GO:0005886">
    <property type="term" value="C:plasma membrane"/>
    <property type="evidence" value="ECO:0007669"/>
    <property type="project" value="TreeGrafter"/>
</dbReference>
<feature type="transmembrane region" description="Helical" evidence="9">
    <location>
        <begin position="44"/>
        <end position="64"/>
    </location>
</feature>
<name>A0A841PZL8_9BACL</name>
<dbReference type="InterPro" id="IPR018212">
    <property type="entry name" value="Na/solute_symporter_CS"/>
</dbReference>
<accession>A0A841PZL8</accession>
<dbReference type="RefSeq" id="WP_184404510.1">
    <property type="nucleotide sequence ID" value="NZ_JACHHJ010000003.1"/>
</dbReference>
<comment type="similarity">
    <text evidence="2 8">Belongs to the sodium:solute symporter (SSF) (TC 2.A.21) family.</text>
</comment>
<feature type="transmembrane region" description="Helical" evidence="9">
    <location>
        <begin position="274"/>
        <end position="299"/>
    </location>
</feature>
<dbReference type="InterPro" id="IPR050277">
    <property type="entry name" value="Sodium:Solute_Symporter"/>
</dbReference>
<keyword evidence="11" id="KW-1185">Reference proteome</keyword>
<protein>
    <submittedName>
        <fullName evidence="10">Sodium/pantothenate symporter</fullName>
    </submittedName>
</protein>
<keyword evidence="3" id="KW-0813">Transport</keyword>